<accession>A0A517S8G6</accession>
<dbReference type="EMBL" id="CP036271">
    <property type="protein sequence ID" value="QDT52410.1"/>
    <property type="molecule type" value="Genomic_DNA"/>
</dbReference>
<sequence length="188" mass="19309">MIHPRMGFGMERRLLAAASLVALAFQGCYRPMYAPPYSSQGYPVGSGYPGPIQTTVPGQPYMPGSVPPGGMQPMMNGGGVPTYGAPPTYNPNTMGPSAANPVPTYPDAPSAQFQTPETTGGRELGFAPVSNGGLLQTAGTAPYAAQPNQFPASNAIPLTEPTFAEPTPTPAAVTSDNFEGGNGPTTFN</sequence>
<feature type="compositionally biased region" description="Low complexity" evidence="1">
    <location>
        <begin position="157"/>
        <end position="174"/>
    </location>
</feature>
<protein>
    <recommendedName>
        <fullName evidence="4">Lipoprotein</fullName>
    </recommendedName>
</protein>
<evidence type="ECO:0000313" key="3">
    <source>
        <dbReference type="Proteomes" id="UP000315700"/>
    </source>
</evidence>
<feature type="region of interest" description="Disordered" evidence="1">
    <location>
        <begin position="145"/>
        <end position="188"/>
    </location>
</feature>
<gene>
    <name evidence="2" type="ORF">Pan44_04210</name>
</gene>
<proteinExistence type="predicted"/>
<evidence type="ECO:0008006" key="4">
    <source>
        <dbReference type="Google" id="ProtNLM"/>
    </source>
</evidence>
<dbReference type="Proteomes" id="UP000315700">
    <property type="component" value="Chromosome"/>
</dbReference>
<dbReference type="KEGG" id="ccos:Pan44_04210"/>
<organism evidence="2 3">
    <name type="scientific">Caulifigura coniformis</name>
    <dbReference type="NCBI Taxonomy" id="2527983"/>
    <lineage>
        <taxon>Bacteria</taxon>
        <taxon>Pseudomonadati</taxon>
        <taxon>Planctomycetota</taxon>
        <taxon>Planctomycetia</taxon>
        <taxon>Planctomycetales</taxon>
        <taxon>Planctomycetaceae</taxon>
        <taxon>Caulifigura</taxon>
    </lineage>
</organism>
<feature type="region of interest" description="Disordered" evidence="1">
    <location>
        <begin position="104"/>
        <end position="133"/>
    </location>
</feature>
<dbReference type="PROSITE" id="PS51257">
    <property type="entry name" value="PROKAR_LIPOPROTEIN"/>
    <property type="match status" value="1"/>
</dbReference>
<name>A0A517S8G6_9PLAN</name>
<evidence type="ECO:0000256" key="1">
    <source>
        <dbReference type="SAM" id="MobiDB-lite"/>
    </source>
</evidence>
<dbReference type="AlphaFoldDB" id="A0A517S8G6"/>
<evidence type="ECO:0000313" key="2">
    <source>
        <dbReference type="EMBL" id="QDT52410.1"/>
    </source>
</evidence>
<keyword evidence="3" id="KW-1185">Reference proteome</keyword>
<dbReference type="InParanoid" id="A0A517S8G6"/>
<reference evidence="2 3" key="1">
    <citation type="submission" date="2019-02" db="EMBL/GenBank/DDBJ databases">
        <title>Deep-cultivation of Planctomycetes and their phenomic and genomic characterization uncovers novel biology.</title>
        <authorList>
            <person name="Wiegand S."/>
            <person name="Jogler M."/>
            <person name="Boedeker C."/>
            <person name="Pinto D."/>
            <person name="Vollmers J."/>
            <person name="Rivas-Marin E."/>
            <person name="Kohn T."/>
            <person name="Peeters S.H."/>
            <person name="Heuer A."/>
            <person name="Rast P."/>
            <person name="Oberbeckmann S."/>
            <person name="Bunk B."/>
            <person name="Jeske O."/>
            <person name="Meyerdierks A."/>
            <person name="Storesund J.E."/>
            <person name="Kallscheuer N."/>
            <person name="Luecker S."/>
            <person name="Lage O.M."/>
            <person name="Pohl T."/>
            <person name="Merkel B.J."/>
            <person name="Hornburger P."/>
            <person name="Mueller R.-W."/>
            <person name="Bruemmer F."/>
            <person name="Labrenz M."/>
            <person name="Spormann A.M."/>
            <person name="Op den Camp H."/>
            <person name="Overmann J."/>
            <person name="Amann R."/>
            <person name="Jetten M.S.M."/>
            <person name="Mascher T."/>
            <person name="Medema M.H."/>
            <person name="Devos D.P."/>
            <person name="Kaster A.-K."/>
            <person name="Ovreas L."/>
            <person name="Rohde M."/>
            <person name="Galperin M.Y."/>
            <person name="Jogler C."/>
        </authorList>
    </citation>
    <scope>NUCLEOTIDE SEQUENCE [LARGE SCALE GENOMIC DNA]</scope>
    <source>
        <strain evidence="2 3">Pan44</strain>
    </source>
</reference>